<accession>U4L5H7</accession>
<sequence length="41" mass="4760">MCRQRNIPDTGITCVSVCTKRILLNKSTPECFKFQPLRMDD</sequence>
<keyword evidence="2" id="KW-1185">Reference proteome</keyword>
<organism evidence="1 2">
    <name type="scientific">Pyronema omphalodes (strain CBS 100304)</name>
    <name type="common">Pyronema confluens</name>
    <dbReference type="NCBI Taxonomy" id="1076935"/>
    <lineage>
        <taxon>Eukaryota</taxon>
        <taxon>Fungi</taxon>
        <taxon>Dikarya</taxon>
        <taxon>Ascomycota</taxon>
        <taxon>Pezizomycotina</taxon>
        <taxon>Pezizomycetes</taxon>
        <taxon>Pezizales</taxon>
        <taxon>Pyronemataceae</taxon>
        <taxon>Pyronema</taxon>
    </lineage>
</organism>
<evidence type="ECO:0000313" key="1">
    <source>
        <dbReference type="EMBL" id="CCX11398.1"/>
    </source>
</evidence>
<dbReference type="Proteomes" id="UP000018144">
    <property type="component" value="Unassembled WGS sequence"/>
</dbReference>
<proteinExistence type="predicted"/>
<name>U4L5H7_PYROM</name>
<gene>
    <name evidence="1" type="ORF">PCON_10992</name>
</gene>
<evidence type="ECO:0000313" key="2">
    <source>
        <dbReference type="Proteomes" id="UP000018144"/>
    </source>
</evidence>
<protein>
    <submittedName>
        <fullName evidence="1">Uncharacterized protein</fullName>
    </submittedName>
</protein>
<reference evidence="1 2" key="1">
    <citation type="journal article" date="2013" name="PLoS Genet.">
        <title>The genome and development-dependent transcriptomes of Pyronema confluens: a window into fungal evolution.</title>
        <authorList>
            <person name="Traeger S."/>
            <person name="Altegoer F."/>
            <person name="Freitag M."/>
            <person name="Gabaldon T."/>
            <person name="Kempken F."/>
            <person name="Kumar A."/>
            <person name="Marcet-Houben M."/>
            <person name="Poggeler S."/>
            <person name="Stajich J.E."/>
            <person name="Nowrousian M."/>
        </authorList>
    </citation>
    <scope>NUCLEOTIDE SEQUENCE [LARGE SCALE GENOMIC DNA]</scope>
    <source>
        <strain evidence="2">CBS 100304</strain>
        <tissue evidence="1">Vegetative mycelium</tissue>
    </source>
</reference>
<dbReference type="EMBL" id="HF935614">
    <property type="protein sequence ID" value="CCX11398.1"/>
    <property type="molecule type" value="Genomic_DNA"/>
</dbReference>
<dbReference type="AlphaFoldDB" id="U4L5H7"/>